<sequence>MARTKQLSIITSETPAAPCTINHTAPAVVFSTGGFSGNFYHDITDILIPLYVTSHRFHGDVKFLVSDFNAKFVAKYRPVLARLSGSDVINLDGDNGVHCFREVHVVWVAAHTSPYVGPPLTTLVGCGPPSRCWMGCLPGAPGFAPGMVAGELHGLINNKEFGIDTTKPPPGISMNGFRQFLRSSFSLSRNRVARNRGRRKPRLLIQLRKGSRELVNSGEVISMSKRLGFKVIVAGSEDTKNLTSFSAAVNSVDALLGVHGAGLSNMVFLPDGAAVVQIIPWGGLKWACRFSFGDPAAGMGLKYFEYEIKEEESSLIEQYPRNHSVFTNPAEIHKQGWNMLWYVFLEKQRVKVDLRRLRAVLAEVLRWIQTGEEKNLHFMIQ</sequence>
<accession>A0AAP0GBH4</accession>
<evidence type="ECO:0000259" key="6">
    <source>
        <dbReference type="Pfam" id="PF04577"/>
    </source>
</evidence>
<evidence type="ECO:0000256" key="1">
    <source>
        <dbReference type="ARBA" id="ARBA00004323"/>
    </source>
</evidence>
<organism evidence="7 8">
    <name type="scientific">Platanthera zijinensis</name>
    <dbReference type="NCBI Taxonomy" id="2320716"/>
    <lineage>
        <taxon>Eukaryota</taxon>
        <taxon>Viridiplantae</taxon>
        <taxon>Streptophyta</taxon>
        <taxon>Embryophyta</taxon>
        <taxon>Tracheophyta</taxon>
        <taxon>Spermatophyta</taxon>
        <taxon>Magnoliopsida</taxon>
        <taxon>Liliopsida</taxon>
        <taxon>Asparagales</taxon>
        <taxon>Orchidaceae</taxon>
        <taxon>Orchidoideae</taxon>
        <taxon>Orchideae</taxon>
        <taxon>Orchidinae</taxon>
        <taxon>Platanthera</taxon>
    </lineage>
</organism>
<feature type="domain" description="Glycosyltransferase 61 catalytic" evidence="6">
    <location>
        <begin position="175"/>
        <end position="276"/>
    </location>
</feature>
<protein>
    <recommendedName>
        <fullName evidence="6">Glycosyltransferase 61 catalytic domain-containing protein</fullName>
    </recommendedName>
</protein>
<gene>
    <name evidence="7" type="ORF">KSP39_PZI005502</name>
</gene>
<dbReference type="Pfam" id="PF04577">
    <property type="entry name" value="Glyco_transf_61"/>
    <property type="match status" value="1"/>
</dbReference>
<proteinExistence type="predicted"/>
<dbReference type="InterPro" id="IPR007657">
    <property type="entry name" value="Glycosyltransferase_61"/>
</dbReference>
<evidence type="ECO:0000256" key="5">
    <source>
        <dbReference type="ARBA" id="ARBA00023180"/>
    </source>
</evidence>
<comment type="pathway">
    <text evidence="2">Glycan metabolism.</text>
</comment>
<keyword evidence="8" id="KW-1185">Reference proteome</keyword>
<name>A0AAP0GBH4_9ASPA</name>
<comment type="subcellular location">
    <subcellularLocation>
        <location evidence="1">Golgi apparatus membrane</location>
        <topology evidence="1">Single-pass type II membrane protein</topology>
    </subcellularLocation>
</comment>
<dbReference type="PANTHER" id="PTHR20961:SF5">
    <property type="entry name" value="GLYCOSYLTRANSFERASE-RELATED"/>
    <property type="match status" value="1"/>
</dbReference>
<evidence type="ECO:0000313" key="8">
    <source>
        <dbReference type="Proteomes" id="UP001418222"/>
    </source>
</evidence>
<dbReference type="InterPro" id="IPR049625">
    <property type="entry name" value="Glyco_transf_61_cat"/>
</dbReference>
<dbReference type="AlphaFoldDB" id="A0AAP0GBH4"/>
<evidence type="ECO:0000256" key="2">
    <source>
        <dbReference type="ARBA" id="ARBA00004881"/>
    </source>
</evidence>
<evidence type="ECO:0000256" key="4">
    <source>
        <dbReference type="ARBA" id="ARBA00022679"/>
    </source>
</evidence>
<comment type="caution">
    <text evidence="7">The sequence shown here is derived from an EMBL/GenBank/DDBJ whole genome shotgun (WGS) entry which is preliminary data.</text>
</comment>
<evidence type="ECO:0000313" key="7">
    <source>
        <dbReference type="EMBL" id="KAK8949475.1"/>
    </source>
</evidence>
<dbReference type="GO" id="GO:0000139">
    <property type="term" value="C:Golgi membrane"/>
    <property type="evidence" value="ECO:0007669"/>
    <property type="project" value="UniProtKB-SubCell"/>
</dbReference>
<reference evidence="7 8" key="1">
    <citation type="journal article" date="2022" name="Nat. Plants">
        <title>Genomes of leafy and leafless Platanthera orchids illuminate the evolution of mycoheterotrophy.</title>
        <authorList>
            <person name="Li M.H."/>
            <person name="Liu K.W."/>
            <person name="Li Z."/>
            <person name="Lu H.C."/>
            <person name="Ye Q.L."/>
            <person name="Zhang D."/>
            <person name="Wang J.Y."/>
            <person name="Li Y.F."/>
            <person name="Zhong Z.M."/>
            <person name="Liu X."/>
            <person name="Yu X."/>
            <person name="Liu D.K."/>
            <person name="Tu X.D."/>
            <person name="Liu B."/>
            <person name="Hao Y."/>
            <person name="Liao X.Y."/>
            <person name="Jiang Y.T."/>
            <person name="Sun W.H."/>
            <person name="Chen J."/>
            <person name="Chen Y.Q."/>
            <person name="Ai Y."/>
            <person name="Zhai J.W."/>
            <person name="Wu S.S."/>
            <person name="Zhou Z."/>
            <person name="Hsiao Y.Y."/>
            <person name="Wu W.L."/>
            <person name="Chen Y.Y."/>
            <person name="Lin Y.F."/>
            <person name="Hsu J.L."/>
            <person name="Li C.Y."/>
            <person name="Wang Z.W."/>
            <person name="Zhao X."/>
            <person name="Zhong W.Y."/>
            <person name="Ma X.K."/>
            <person name="Ma L."/>
            <person name="Huang J."/>
            <person name="Chen G.Z."/>
            <person name="Huang M.Z."/>
            <person name="Huang L."/>
            <person name="Peng D.H."/>
            <person name="Luo Y.B."/>
            <person name="Zou S.Q."/>
            <person name="Chen S.P."/>
            <person name="Lan S."/>
            <person name="Tsai W.C."/>
            <person name="Van de Peer Y."/>
            <person name="Liu Z.J."/>
        </authorList>
    </citation>
    <scope>NUCLEOTIDE SEQUENCE [LARGE SCALE GENOMIC DNA]</scope>
    <source>
        <strain evidence="7">Lor287</strain>
    </source>
</reference>
<keyword evidence="3" id="KW-0328">Glycosyltransferase</keyword>
<evidence type="ECO:0000256" key="3">
    <source>
        <dbReference type="ARBA" id="ARBA00022676"/>
    </source>
</evidence>
<keyword evidence="5" id="KW-0325">Glycoprotein</keyword>
<dbReference type="PANTHER" id="PTHR20961">
    <property type="entry name" value="GLYCOSYLTRANSFERASE"/>
    <property type="match status" value="1"/>
</dbReference>
<dbReference type="EMBL" id="JBBWWQ010000004">
    <property type="protein sequence ID" value="KAK8949475.1"/>
    <property type="molecule type" value="Genomic_DNA"/>
</dbReference>
<dbReference type="GO" id="GO:0016763">
    <property type="term" value="F:pentosyltransferase activity"/>
    <property type="evidence" value="ECO:0007669"/>
    <property type="project" value="UniProtKB-ARBA"/>
</dbReference>
<keyword evidence="4" id="KW-0808">Transferase</keyword>
<dbReference type="Proteomes" id="UP001418222">
    <property type="component" value="Unassembled WGS sequence"/>
</dbReference>